<dbReference type="PRINTS" id="PR00385">
    <property type="entry name" value="P450"/>
</dbReference>
<keyword evidence="3" id="KW-0349">Heme</keyword>
<dbReference type="InterPro" id="IPR017972">
    <property type="entry name" value="Cyt_P450_CS"/>
</dbReference>
<dbReference type="InterPro" id="IPR036396">
    <property type="entry name" value="Cyt_P450_sf"/>
</dbReference>
<dbReference type="PROSITE" id="PS00086">
    <property type="entry name" value="CYTOCHROME_P450"/>
    <property type="match status" value="1"/>
</dbReference>
<dbReference type="GO" id="GO:0016705">
    <property type="term" value="F:oxidoreductase activity, acting on paired donors, with incorporation or reduction of molecular oxygen"/>
    <property type="evidence" value="ECO:0007669"/>
    <property type="project" value="InterPro"/>
</dbReference>
<dbReference type="GO" id="GO:0020037">
    <property type="term" value="F:heme binding"/>
    <property type="evidence" value="ECO:0007669"/>
    <property type="project" value="InterPro"/>
</dbReference>
<feature type="compositionally biased region" description="Polar residues" evidence="4">
    <location>
        <begin position="65"/>
        <end position="80"/>
    </location>
</feature>
<keyword evidence="5" id="KW-0812">Transmembrane</keyword>
<keyword evidence="2 3" id="KW-0408">Iron</keyword>
<gene>
    <name evidence="7" type="ORF">QJS04_geneDACA019237</name>
</gene>
<dbReference type="Pfam" id="PF00067">
    <property type="entry name" value="p450"/>
    <property type="match status" value="1"/>
</dbReference>
<dbReference type="Pfam" id="PF22915">
    <property type="entry name" value="ARMH5"/>
    <property type="match status" value="1"/>
</dbReference>
<feature type="compositionally biased region" description="Polar residues" evidence="4">
    <location>
        <begin position="802"/>
        <end position="831"/>
    </location>
</feature>
<dbReference type="CDD" id="cd11043">
    <property type="entry name" value="CYP90-like"/>
    <property type="match status" value="1"/>
</dbReference>
<dbReference type="InterPro" id="IPR001128">
    <property type="entry name" value="Cyt_P450"/>
</dbReference>
<evidence type="ECO:0000256" key="3">
    <source>
        <dbReference type="PIRSR" id="PIRSR602403-1"/>
    </source>
</evidence>
<organism evidence="7 8">
    <name type="scientific">Acorus gramineus</name>
    <name type="common">Dwarf sweet flag</name>
    <dbReference type="NCBI Taxonomy" id="55184"/>
    <lineage>
        <taxon>Eukaryota</taxon>
        <taxon>Viridiplantae</taxon>
        <taxon>Streptophyta</taxon>
        <taxon>Embryophyta</taxon>
        <taxon>Tracheophyta</taxon>
        <taxon>Spermatophyta</taxon>
        <taxon>Magnoliopsida</taxon>
        <taxon>Liliopsida</taxon>
        <taxon>Acoraceae</taxon>
        <taxon>Acorus</taxon>
    </lineage>
</organism>
<evidence type="ECO:0000256" key="1">
    <source>
        <dbReference type="ARBA" id="ARBA00022723"/>
    </source>
</evidence>
<dbReference type="GO" id="GO:0009941">
    <property type="term" value="C:chloroplast envelope"/>
    <property type="evidence" value="ECO:0007669"/>
    <property type="project" value="TreeGrafter"/>
</dbReference>
<name>A0AAV9A0W0_ACOGR</name>
<feature type="compositionally biased region" description="Basic and acidic residues" evidence="4">
    <location>
        <begin position="843"/>
        <end position="853"/>
    </location>
</feature>
<dbReference type="PANTHER" id="PTHR36793:SF1">
    <property type="entry name" value="RIBOSOMAL RNA SMALL SUBUNIT METHYLTRANSFERASE J"/>
    <property type="match status" value="1"/>
</dbReference>
<dbReference type="GO" id="GO:0009535">
    <property type="term" value="C:chloroplast thylakoid membrane"/>
    <property type="evidence" value="ECO:0007669"/>
    <property type="project" value="TreeGrafter"/>
</dbReference>
<dbReference type="InterPro" id="IPR002403">
    <property type="entry name" value="Cyt_P450_E_grp-IV"/>
</dbReference>
<keyword evidence="5" id="KW-1133">Transmembrane helix</keyword>
<dbReference type="GO" id="GO:0005506">
    <property type="term" value="F:iron ion binding"/>
    <property type="evidence" value="ECO:0007669"/>
    <property type="project" value="InterPro"/>
</dbReference>
<keyword evidence="8" id="KW-1185">Reference proteome</keyword>
<evidence type="ECO:0000256" key="5">
    <source>
        <dbReference type="SAM" id="Phobius"/>
    </source>
</evidence>
<dbReference type="PRINTS" id="PR00465">
    <property type="entry name" value="EP450IV"/>
</dbReference>
<dbReference type="AlphaFoldDB" id="A0AAV9A0W0"/>
<comment type="cofactor">
    <cofactor evidence="3">
        <name>heme</name>
        <dbReference type="ChEBI" id="CHEBI:30413"/>
    </cofactor>
</comment>
<feature type="region of interest" description="Disordered" evidence="4">
    <location>
        <begin position="62"/>
        <end position="90"/>
    </location>
</feature>
<feature type="binding site" description="axial binding residue" evidence="3">
    <location>
        <position position="613"/>
    </location>
    <ligand>
        <name>heme</name>
        <dbReference type="ChEBI" id="CHEBI:30413"/>
    </ligand>
    <ligandPart>
        <name>Fe</name>
        <dbReference type="ChEBI" id="CHEBI:18248"/>
    </ligandPart>
</feature>
<dbReference type="GO" id="GO:0004497">
    <property type="term" value="F:monooxygenase activity"/>
    <property type="evidence" value="ECO:0007669"/>
    <property type="project" value="InterPro"/>
</dbReference>
<feature type="region of interest" description="Disordered" evidence="4">
    <location>
        <begin position="795"/>
        <end position="869"/>
    </location>
</feature>
<sequence>MASMQVLCCTSCSRANLRLFPRTNVRRCDTPSNAFFTITTTTSRPRLQKRAALFVARARAKSEETASQQEKINPKGSSVSNKEEKEEEEEDLPWIQEKALDLVEFTGTVTQAIPGPRVGQSSLPWFLAIPLAYVGVSFVFAFVRTVKKFTSPMAKKRRSVNKNAELLKSIDELLLTGRDSVKNSDLMGLMQKTGFTMEEILRKYIRYALNEKPFNPDLVVDLIHLRKASMLDDAQVAEVLNEVSRRIVQQKGPVVLELSGFTEKGFKRKLAVQGLFRKILYLSEASSHPPSFVEGQVKRYGKIFSCNLFGRQAVVSADPMFNRFIMQNEGRLFQSSYPKSFRDLVGKNGVIVMHGEQQRKLHGITVAINLMINQLMGMSSESEIDEMAHLFSDFVDGCLSFPINLPGFSYRTAMKARETIIAKITKKIDEWRHNPSKASEMGNGVLGRLLEEENLPDVAVADFIINLMFAGNETTMKTMLFAVYFLSQSPVALEHLVAEQESIRRCRGADILTWEDYRAMAFTQCVIDETLRLGGIAIWLMREAIVDVEYQDYVIPKGCFVVPFLSAVHLDETLYNGAVNFNPWRWMDPDNKEKRNWRNSPYYAPFGGGTRLCPGAELARLQISFFLHHFVTRFRWIQLKEDRMSFFPSARLVNGFQIRIRNGERERIKSTMRTSPSNVWLQRDHGFFPWAANVSRCRRLLANVEDTFTDVALWTAMTYCTLKNRWKLRKMLNASYDALKNELLLHLRYPFLTMNAHSSLADSSSVASVPLALRVEPKPKSGIKQQDILKNVVEIRPKRQRVSSPSDGPQGRNPATPSMTVQASSANSKPGQCSGKDMSSPRPIKENDAKPENEVGSLLGLVYESSDED</sequence>
<dbReference type="InterPro" id="IPR055241">
    <property type="entry name" value="Armadillo_rpt_dom"/>
</dbReference>
<reference evidence="7" key="2">
    <citation type="submission" date="2023-06" db="EMBL/GenBank/DDBJ databases">
        <authorList>
            <person name="Ma L."/>
            <person name="Liu K.-W."/>
            <person name="Li Z."/>
            <person name="Hsiao Y.-Y."/>
            <person name="Qi Y."/>
            <person name="Fu T."/>
            <person name="Tang G."/>
            <person name="Zhang D."/>
            <person name="Sun W.-H."/>
            <person name="Liu D.-K."/>
            <person name="Li Y."/>
            <person name="Chen G.-Z."/>
            <person name="Liu X.-D."/>
            <person name="Liao X.-Y."/>
            <person name="Jiang Y.-T."/>
            <person name="Yu X."/>
            <person name="Hao Y."/>
            <person name="Huang J."/>
            <person name="Zhao X.-W."/>
            <person name="Ke S."/>
            <person name="Chen Y.-Y."/>
            <person name="Wu W.-L."/>
            <person name="Hsu J.-L."/>
            <person name="Lin Y.-F."/>
            <person name="Huang M.-D."/>
            <person name="Li C.-Y."/>
            <person name="Huang L."/>
            <person name="Wang Z.-W."/>
            <person name="Zhao X."/>
            <person name="Zhong W.-Y."/>
            <person name="Peng D.-H."/>
            <person name="Ahmad S."/>
            <person name="Lan S."/>
            <person name="Zhang J.-S."/>
            <person name="Tsai W.-C."/>
            <person name="Van De Peer Y."/>
            <person name="Liu Z.-J."/>
        </authorList>
    </citation>
    <scope>NUCLEOTIDE SEQUENCE</scope>
    <source>
        <strain evidence="7">SCP</strain>
        <tissue evidence="7">Leaves</tissue>
    </source>
</reference>
<dbReference type="Gene3D" id="1.10.630.10">
    <property type="entry name" value="Cytochrome P450"/>
    <property type="match status" value="1"/>
</dbReference>
<evidence type="ECO:0000313" key="7">
    <source>
        <dbReference type="EMBL" id="KAK1257085.1"/>
    </source>
</evidence>
<keyword evidence="5" id="KW-0472">Membrane</keyword>
<evidence type="ECO:0000313" key="8">
    <source>
        <dbReference type="Proteomes" id="UP001179952"/>
    </source>
</evidence>
<keyword evidence="1 3" id="KW-0479">Metal-binding</keyword>
<protein>
    <submittedName>
        <fullName evidence="7">Abietadienol/abietadienal oxidase</fullName>
    </submittedName>
</protein>
<dbReference type="SUPFAM" id="SSF48264">
    <property type="entry name" value="Cytochrome P450"/>
    <property type="match status" value="1"/>
</dbReference>
<dbReference type="Proteomes" id="UP001179952">
    <property type="component" value="Unassembled WGS sequence"/>
</dbReference>
<evidence type="ECO:0000259" key="6">
    <source>
        <dbReference type="Pfam" id="PF22915"/>
    </source>
</evidence>
<evidence type="ECO:0000256" key="4">
    <source>
        <dbReference type="SAM" id="MobiDB-lite"/>
    </source>
</evidence>
<comment type="caution">
    <text evidence="7">The sequence shown here is derived from an EMBL/GenBank/DDBJ whole genome shotgun (WGS) entry which is preliminary data.</text>
</comment>
<evidence type="ECO:0000256" key="2">
    <source>
        <dbReference type="ARBA" id="ARBA00023004"/>
    </source>
</evidence>
<proteinExistence type="predicted"/>
<reference evidence="7" key="1">
    <citation type="journal article" date="2023" name="Nat. Commun.">
        <title>Diploid and tetraploid genomes of Acorus and the evolution of monocots.</title>
        <authorList>
            <person name="Ma L."/>
            <person name="Liu K.W."/>
            <person name="Li Z."/>
            <person name="Hsiao Y.Y."/>
            <person name="Qi Y."/>
            <person name="Fu T."/>
            <person name="Tang G.D."/>
            <person name="Zhang D."/>
            <person name="Sun W.H."/>
            <person name="Liu D.K."/>
            <person name="Li Y."/>
            <person name="Chen G.Z."/>
            <person name="Liu X.D."/>
            <person name="Liao X.Y."/>
            <person name="Jiang Y.T."/>
            <person name="Yu X."/>
            <person name="Hao Y."/>
            <person name="Huang J."/>
            <person name="Zhao X.W."/>
            <person name="Ke S."/>
            <person name="Chen Y.Y."/>
            <person name="Wu W.L."/>
            <person name="Hsu J.L."/>
            <person name="Lin Y.F."/>
            <person name="Huang M.D."/>
            <person name="Li C.Y."/>
            <person name="Huang L."/>
            <person name="Wang Z.W."/>
            <person name="Zhao X."/>
            <person name="Zhong W.Y."/>
            <person name="Peng D.H."/>
            <person name="Ahmad S."/>
            <person name="Lan S."/>
            <person name="Zhang J.S."/>
            <person name="Tsai W.C."/>
            <person name="Van de Peer Y."/>
            <person name="Liu Z.J."/>
        </authorList>
    </citation>
    <scope>NUCLEOTIDE SEQUENCE</scope>
    <source>
        <strain evidence="7">SCP</strain>
    </source>
</reference>
<dbReference type="EMBL" id="JAUJYN010000062">
    <property type="protein sequence ID" value="KAK1257085.1"/>
    <property type="molecule type" value="Genomic_DNA"/>
</dbReference>
<accession>A0AAV9A0W0</accession>
<feature type="transmembrane region" description="Helical" evidence="5">
    <location>
        <begin position="123"/>
        <end position="143"/>
    </location>
</feature>
<dbReference type="PANTHER" id="PTHR36793">
    <property type="entry name" value="RIBOSOMAL RNA SMALL SUBUNIT METHYLTRANSFERASE J"/>
    <property type="match status" value="1"/>
</dbReference>
<feature type="domain" description="Armadillo-like repeats" evidence="6">
    <location>
        <begin position="193"/>
        <end position="284"/>
    </location>
</feature>